<dbReference type="AlphaFoldDB" id="A0A016S5H6"/>
<gene>
    <name evidence="2" type="primary">Acey_s0296.g1708</name>
    <name evidence="2" type="ORF">Y032_0296g1708</name>
</gene>
<dbReference type="Proteomes" id="UP000024635">
    <property type="component" value="Unassembled WGS sequence"/>
</dbReference>
<evidence type="ECO:0000313" key="2">
    <source>
        <dbReference type="EMBL" id="EYB85567.1"/>
    </source>
</evidence>
<evidence type="ECO:0000256" key="1">
    <source>
        <dbReference type="SAM" id="MobiDB-lite"/>
    </source>
</evidence>
<accession>A0A016S5H6</accession>
<evidence type="ECO:0000313" key="3">
    <source>
        <dbReference type="Proteomes" id="UP000024635"/>
    </source>
</evidence>
<keyword evidence="3" id="KW-1185">Reference proteome</keyword>
<dbReference type="OrthoDB" id="5856755at2759"/>
<name>A0A016S5H6_9BILA</name>
<reference evidence="3" key="1">
    <citation type="journal article" date="2015" name="Nat. Genet.">
        <title>The genome and transcriptome of the zoonotic hookworm Ancylostoma ceylanicum identify infection-specific gene families.</title>
        <authorList>
            <person name="Schwarz E.M."/>
            <person name="Hu Y."/>
            <person name="Antoshechkin I."/>
            <person name="Miller M.M."/>
            <person name="Sternberg P.W."/>
            <person name="Aroian R.V."/>
        </authorList>
    </citation>
    <scope>NUCLEOTIDE SEQUENCE</scope>
    <source>
        <strain evidence="3">HY135</strain>
    </source>
</reference>
<comment type="caution">
    <text evidence="2">The sequence shown here is derived from an EMBL/GenBank/DDBJ whole genome shotgun (WGS) entry which is preliminary data.</text>
</comment>
<feature type="compositionally biased region" description="Low complexity" evidence="1">
    <location>
        <begin position="12"/>
        <end position="21"/>
    </location>
</feature>
<sequence length="141" mass="15430">MTSPRVSEGSRRSSFSSCADSPGTSSASMDGEPARKQSSSSRTGLEGRSMSLGAMTVMSYDIWKAKCAAEKKRLEAEGKGADLKLDDDQLNSSPPAARKRAHTFVARVSFERDYGLFTNGKFDLWCLIWIKINIIETKLVA</sequence>
<dbReference type="EMBL" id="JARK01001632">
    <property type="protein sequence ID" value="EYB85567.1"/>
    <property type="molecule type" value="Genomic_DNA"/>
</dbReference>
<feature type="region of interest" description="Disordered" evidence="1">
    <location>
        <begin position="1"/>
        <end position="50"/>
    </location>
</feature>
<proteinExistence type="predicted"/>
<protein>
    <submittedName>
        <fullName evidence="2">Uncharacterized protein</fullName>
    </submittedName>
</protein>
<organism evidence="2 3">
    <name type="scientific">Ancylostoma ceylanicum</name>
    <dbReference type="NCBI Taxonomy" id="53326"/>
    <lineage>
        <taxon>Eukaryota</taxon>
        <taxon>Metazoa</taxon>
        <taxon>Ecdysozoa</taxon>
        <taxon>Nematoda</taxon>
        <taxon>Chromadorea</taxon>
        <taxon>Rhabditida</taxon>
        <taxon>Rhabditina</taxon>
        <taxon>Rhabditomorpha</taxon>
        <taxon>Strongyloidea</taxon>
        <taxon>Ancylostomatidae</taxon>
        <taxon>Ancylostomatinae</taxon>
        <taxon>Ancylostoma</taxon>
    </lineage>
</organism>